<evidence type="ECO:0000256" key="2">
    <source>
        <dbReference type="ARBA" id="ARBA00007375"/>
    </source>
</evidence>
<evidence type="ECO:0000313" key="7">
    <source>
        <dbReference type="EMBL" id="CEA02402.1"/>
    </source>
</evidence>
<dbReference type="PANTHER" id="PTHR31885">
    <property type="entry name" value="GH04784P"/>
    <property type="match status" value="1"/>
</dbReference>
<dbReference type="RefSeq" id="WP_044498378.1">
    <property type="nucleotide sequence ID" value="NZ_LK391969.1"/>
</dbReference>
<evidence type="ECO:0000256" key="1">
    <source>
        <dbReference type="ARBA" id="ARBA00004141"/>
    </source>
</evidence>
<dbReference type="Pfam" id="PF07947">
    <property type="entry name" value="YhhN"/>
    <property type="match status" value="1"/>
</dbReference>
<accession>A0A078MAE8</accession>
<comment type="subcellular location">
    <subcellularLocation>
        <location evidence="1">Membrane</location>
        <topology evidence="1">Multi-pass membrane protein</topology>
    </subcellularLocation>
</comment>
<feature type="transmembrane region" description="Helical" evidence="6">
    <location>
        <begin position="6"/>
        <end position="25"/>
    </location>
</feature>
<dbReference type="GO" id="GO:0016787">
    <property type="term" value="F:hydrolase activity"/>
    <property type="evidence" value="ECO:0007669"/>
    <property type="project" value="TreeGrafter"/>
</dbReference>
<keyword evidence="4 6" id="KW-1133">Transmembrane helix</keyword>
<evidence type="ECO:0000256" key="3">
    <source>
        <dbReference type="ARBA" id="ARBA00022692"/>
    </source>
</evidence>
<name>A0A078MAE8_9PSED</name>
<comment type="similarity">
    <text evidence="2">Belongs to the TMEM86 family.</text>
</comment>
<feature type="transmembrane region" description="Helical" evidence="6">
    <location>
        <begin position="185"/>
        <end position="210"/>
    </location>
</feature>
<dbReference type="PANTHER" id="PTHR31885:SF6">
    <property type="entry name" value="GH04784P"/>
    <property type="match status" value="1"/>
</dbReference>
<feature type="transmembrane region" description="Helical" evidence="6">
    <location>
        <begin position="109"/>
        <end position="128"/>
    </location>
</feature>
<dbReference type="GO" id="GO:0016020">
    <property type="term" value="C:membrane"/>
    <property type="evidence" value="ECO:0007669"/>
    <property type="project" value="UniProtKB-SubCell"/>
</dbReference>
<feature type="transmembrane region" description="Helical" evidence="6">
    <location>
        <begin position="37"/>
        <end position="68"/>
    </location>
</feature>
<protein>
    <submittedName>
        <fullName evidence="7">YhhN-like protein</fullName>
    </submittedName>
</protein>
<keyword evidence="5 6" id="KW-0472">Membrane</keyword>
<feature type="transmembrane region" description="Helical" evidence="6">
    <location>
        <begin position="80"/>
        <end position="102"/>
    </location>
</feature>
<gene>
    <name evidence="7" type="ORF">BN1049_00745</name>
</gene>
<evidence type="ECO:0000256" key="4">
    <source>
        <dbReference type="ARBA" id="ARBA00022989"/>
    </source>
</evidence>
<evidence type="ECO:0000256" key="6">
    <source>
        <dbReference type="SAM" id="Phobius"/>
    </source>
</evidence>
<dbReference type="EMBL" id="LM997413">
    <property type="protein sequence ID" value="CEA02402.1"/>
    <property type="molecule type" value="Genomic_DNA"/>
</dbReference>
<dbReference type="PATRIC" id="fig|1461581.3.peg.729"/>
<dbReference type="AlphaFoldDB" id="A0A078MAE8"/>
<reference evidence="7" key="1">
    <citation type="submission" date="2014-07" db="EMBL/GenBank/DDBJ databases">
        <authorList>
            <person name="Urmite Genomes Urmite Genomes"/>
        </authorList>
    </citation>
    <scope>NUCLEOTIDE SEQUENCE</scope>
    <source>
        <strain evidence="7">12M76_air</strain>
    </source>
</reference>
<dbReference type="OrthoDB" id="8925650at2"/>
<evidence type="ECO:0000256" key="5">
    <source>
        <dbReference type="ARBA" id="ARBA00023136"/>
    </source>
</evidence>
<feature type="transmembrane region" description="Helical" evidence="6">
    <location>
        <begin position="134"/>
        <end position="153"/>
    </location>
</feature>
<sequence>MTAIERRAFAVAVALGLIYLALLPLKPYPLSWLLKPIPMLIFAVLAWRAWPGITGILLGVAFIGAAGGDFFLDYGDRDGLFIQALCSFLVNQLALIAAFALMAKGKPWLRWRMLPVTLYSLLLALWLVPASGAYQIPVAIYLLCLYAMAIMACRVEEKPGLLWLGAMLFVIADSLIGVNKFAMPFAYAVPVIVTIYFTGQVLIAAGVVGLRGGPNGLSAHPFQILTMARHLG</sequence>
<keyword evidence="3 6" id="KW-0812">Transmembrane</keyword>
<dbReference type="EMBL" id="LK391969">
    <property type="protein sequence ID" value="CEF25827.1"/>
    <property type="molecule type" value="Genomic_DNA"/>
</dbReference>
<organism evidence="7">
    <name type="scientific">Pseudomonas saudimassiliensis</name>
    <dbReference type="NCBI Taxonomy" id="1461581"/>
    <lineage>
        <taxon>Bacteria</taxon>
        <taxon>Pseudomonadati</taxon>
        <taxon>Pseudomonadota</taxon>
        <taxon>Gammaproteobacteria</taxon>
        <taxon>Pseudomonadales</taxon>
        <taxon>Pseudomonadaceae</taxon>
        <taxon>Pseudomonas</taxon>
    </lineage>
</organism>
<dbReference type="InterPro" id="IPR012506">
    <property type="entry name" value="TMEM86B-like"/>
</dbReference>
<feature type="transmembrane region" description="Helical" evidence="6">
    <location>
        <begin position="160"/>
        <end position="179"/>
    </location>
</feature>
<proteinExistence type="inferred from homology"/>